<evidence type="ECO:0000313" key="1">
    <source>
        <dbReference type="EMBL" id="GCB37016.1"/>
    </source>
</evidence>
<sequence>MEKRFFFISMIMLFTISSFLKTQKIDVNSEKGKYDLIVNQKKATEHIYDVIYKLKK</sequence>
<name>A0A401LZN6_9BACE</name>
<proteinExistence type="predicted"/>
<dbReference type="EMBL" id="BHWB01000018">
    <property type="protein sequence ID" value="GCB37016.1"/>
    <property type="molecule type" value="Genomic_DNA"/>
</dbReference>
<accession>A0A401LZN6</accession>
<evidence type="ECO:0000313" key="2">
    <source>
        <dbReference type="Proteomes" id="UP000288079"/>
    </source>
</evidence>
<reference evidence="1 2" key="1">
    <citation type="submission" date="2018-10" db="EMBL/GenBank/DDBJ databases">
        <title>Draft Genome Sequence of Bacteroides sp. KCTC 15687.</title>
        <authorList>
            <person name="Yu S.Y."/>
            <person name="Kim J.S."/>
            <person name="Oh B.S."/>
            <person name="Park S.H."/>
            <person name="Kang S.W."/>
            <person name="Park J.E."/>
            <person name="Choi S.H."/>
            <person name="Han K.I."/>
            <person name="Lee K.C."/>
            <person name="Eom M.K."/>
            <person name="Suh M.K."/>
            <person name="Lee D.H."/>
            <person name="Yoon H."/>
            <person name="Kim B."/>
            <person name="Yang S.J."/>
            <person name="Lee J.S."/>
            <person name="Lee J.H."/>
        </authorList>
    </citation>
    <scope>NUCLEOTIDE SEQUENCE [LARGE SCALE GENOMIC DNA]</scope>
    <source>
        <strain evidence="1 2">KCTC 15687</strain>
    </source>
</reference>
<dbReference type="Proteomes" id="UP000288079">
    <property type="component" value="Unassembled WGS sequence"/>
</dbReference>
<keyword evidence="2" id="KW-1185">Reference proteome</keyword>
<comment type="caution">
    <text evidence="1">The sequence shown here is derived from an EMBL/GenBank/DDBJ whole genome shotgun (WGS) entry which is preliminary data.</text>
</comment>
<dbReference type="AlphaFoldDB" id="A0A401LZN6"/>
<gene>
    <name evidence="1" type="ORF">KGMB02408_39610</name>
</gene>
<organism evidence="1 2">
    <name type="scientific">Bacteroides faecalis</name>
    <dbReference type="NCBI Taxonomy" id="2447885"/>
    <lineage>
        <taxon>Bacteria</taxon>
        <taxon>Pseudomonadati</taxon>
        <taxon>Bacteroidota</taxon>
        <taxon>Bacteroidia</taxon>
        <taxon>Bacteroidales</taxon>
        <taxon>Bacteroidaceae</taxon>
        <taxon>Bacteroides</taxon>
    </lineage>
</organism>
<protein>
    <submittedName>
        <fullName evidence="1">Uncharacterized protein</fullName>
    </submittedName>
</protein>